<name>A0A917N4N3_9ENTE</name>
<dbReference type="Proteomes" id="UP000622610">
    <property type="component" value="Unassembled WGS sequence"/>
</dbReference>
<evidence type="ECO:0000313" key="2">
    <source>
        <dbReference type="EMBL" id="GGI65808.1"/>
    </source>
</evidence>
<proteinExistence type="predicted"/>
<reference evidence="2" key="1">
    <citation type="journal article" date="2014" name="Int. J. Syst. Evol. Microbiol.">
        <title>Complete genome sequence of Corynebacterium casei LMG S-19264T (=DSM 44701T), isolated from a smear-ripened cheese.</title>
        <authorList>
            <consortium name="US DOE Joint Genome Institute (JGI-PGF)"/>
            <person name="Walter F."/>
            <person name="Albersmeier A."/>
            <person name="Kalinowski J."/>
            <person name="Ruckert C."/>
        </authorList>
    </citation>
    <scope>NUCLEOTIDE SEQUENCE</scope>
    <source>
        <strain evidence="2">CCM 8433</strain>
    </source>
</reference>
<dbReference type="PROSITE" id="PS51186">
    <property type="entry name" value="GNAT"/>
    <property type="match status" value="1"/>
</dbReference>
<dbReference type="InterPro" id="IPR016181">
    <property type="entry name" value="Acyl_CoA_acyltransferase"/>
</dbReference>
<evidence type="ECO:0000313" key="3">
    <source>
        <dbReference type="Proteomes" id="UP000622610"/>
    </source>
</evidence>
<sequence>MFFKRTNKYQGVAVLSEQREYISEPEKIRQALKQTGNYGFDLYDDREKIGFILLRQFSEKGFFLWDFIIDQKHQNKGYGTIFLGELMPFLESEFGAQLLTTTYIEGNHHAQYLYEKTGFVEMDRVQVDTVWEVNLKKE</sequence>
<keyword evidence="3" id="KW-1185">Reference proteome</keyword>
<dbReference type="CDD" id="cd04301">
    <property type="entry name" value="NAT_SF"/>
    <property type="match status" value="1"/>
</dbReference>
<dbReference type="Pfam" id="PF00583">
    <property type="entry name" value="Acetyltransf_1"/>
    <property type="match status" value="1"/>
</dbReference>
<evidence type="ECO:0000259" key="1">
    <source>
        <dbReference type="PROSITE" id="PS51186"/>
    </source>
</evidence>
<protein>
    <recommendedName>
        <fullName evidence="1">N-acetyltransferase domain-containing protein</fullName>
    </recommendedName>
</protein>
<dbReference type="AlphaFoldDB" id="A0A917N4N3"/>
<dbReference type="InterPro" id="IPR000182">
    <property type="entry name" value="GNAT_dom"/>
</dbReference>
<organism evidence="2 3">
    <name type="scientific">Enterococcus alcedinis</name>
    <dbReference type="NCBI Taxonomy" id="1274384"/>
    <lineage>
        <taxon>Bacteria</taxon>
        <taxon>Bacillati</taxon>
        <taxon>Bacillota</taxon>
        <taxon>Bacilli</taxon>
        <taxon>Lactobacillales</taxon>
        <taxon>Enterococcaceae</taxon>
        <taxon>Enterococcus</taxon>
    </lineage>
</organism>
<dbReference type="GO" id="GO:0016747">
    <property type="term" value="F:acyltransferase activity, transferring groups other than amino-acyl groups"/>
    <property type="evidence" value="ECO:0007669"/>
    <property type="project" value="InterPro"/>
</dbReference>
<dbReference type="Gene3D" id="3.40.630.30">
    <property type="match status" value="1"/>
</dbReference>
<comment type="caution">
    <text evidence="2">The sequence shown here is derived from an EMBL/GenBank/DDBJ whole genome shotgun (WGS) entry which is preliminary data.</text>
</comment>
<reference evidence="2" key="2">
    <citation type="submission" date="2020-09" db="EMBL/GenBank/DDBJ databases">
        <authorList>
            <person name="Sun Q."/>
            <person name="Sedlacek I."/>
        </authorList>
    </citation>
    <scope>NUCLEOTIDE SEQUENCE</scope>
    <source>
        <strain evidence="2">CCM 8433</strain>
    </source>
</reference>
<gene>
    <name evidence="2" type="ORF">GCM10011482_14620</name>
</gene>
<feature type="domain" description="N-acetyltransferase" evidence="1">
    <location>
        <begin position="1"/>
        <end position="138"/>
    </location>
</feature>
<dbReference type="SUPFAM" id="SSF55729">
    <property type="entry name" value="Acyl-CoA N-acyltransferases (Nat)"/>
    <property type="match status" value="1"/>
</dbReference>
<dbReference type="RefSeq" id="WP_188367648.1">
    <property type="nucleotide sequence ID" value="NZ_BMDT01000006.1"/>
</dbReference>
<accession>A0A917N4N3</accession>
<dbReference type="EMBL" id="BMDT01000006">
    <property type="protein sequence ID" value="GGI65808.1"/>
    <property type="molecule type" value="Genomic_DNA"/>
</dbReference>